<sequence length="111" mass="12909">MYECRRLKMFPSLNVESLKSLDQHYCFSLEKFLEILGIMKLLSIIHLEPPLTELDFKPRTSSKQRFNEFPNLNMAEGFCSFKNLNLSGNNFEHLPRSIVQLGALRSLNLTD</sequence>
<dbReference type="PaxDb" id="4081-Solyc05g024300.1.1"/>
<dbReference type="EnsemblPlants" id="Solyc05g024300.1.1">
    <property type="protein sequence ID" value="Solyc05g024300.1.1"/>
    <property type="gene ID" value="Solyc05g024300.1"/>
</dbReference>
<dbReference type="InParanoid" id="K4BZR7"/>
<reference evidence="1" key="1">
    <citation type="journal article" date="2012" name="Nature">
        <title>The tomato genome sequence provides insights into fleshy fruit evolution.</title>
        <authorList>
            <consortium name="Tomato Genome Consortium"/>
        </authorList>
    </citation>
    <scope>NUCLEOTIDE SEQUENCE [LARGE SCALE GENOMIC DNA]</scope>
    <source>
        <strain evidence="1">cv. Heinz 1706</strain>
    </source>
</reference>
<evidence type="ECO:0000313" key="1">
    <source>
        <dbReference type="EnsemblPlants" id="Solyc05g024300.1.1"/>
    </source>
</evidence>
<dbReference type="InterPro" id="IPR032675">
    <property type="entry name" value="LRR_dom_sf"/>
</dbReference>
<dbReference type="PhylomeDB" id="K4BZR7"/>
<evidence type="ECO:0000313" key="2">
    <source>
        <dbReference type="Proteomes" id="UP000004994"/>
    </source>
</evidence>
<dbReference type="HOGENOM" id="CLU_2162837_0_0_1"/>
<name>K4BZR7_SOLLC</name>
<keyword evidence="2" id="KW-1185">Reference proteome</keyword>
<dbReference type="Proteomes" id="UP000004994">
    <property type="component" value="Chromosome 5"/>
</dbReference>
<dbReference type="AlphaFoldDB" id="K4BZR7"/>
<accession>K4BZR7</accession>
<proteinExistence type="predicted"/>
<dbReference type="SUPFAM" id="SSF52058">
    <property type="entry name" value="L domain-like"/>
    <property type="match status" value="1"/>
</dbReference>
<dbReference type="Gene3D" id="3.80.10.10">
    <property type="entry name" value="Ribonuclease Inhibitor"/>
    <property type="match status" value="1"/>
</dbReference>
<dbReference type="Gramene" id="Solyc05g024300.1.1">
    <property type="protein sequence ID" value="Solyc05g024300.1.1"/>
    <property type="gene ID" value="Solyc05g024300.1"/>
</dbReference>
<protein>
    <submittedName>
        <fullName evidence="1">Uncharacterized protein</fullName>
    </submittedName>
</protein>
<dbReference type="SMR" id="K4BZR7"/>
<reference evidence="1" key="2">
    <citation type="submission" date="2015-06" db="UniProtKB">
        <authorList>
            <consortium name="EnsemblPlants"/>
        </authorList>
    </citation>
    <scope>IDENTIFICATION</scope>
    <source>
        <strain evidence="1">cv. Heinz 1706</strain>
    </source>
</reference>
<organism evidence="1">
    <name type="scientific">Solanum lycopersicum</name>
    <name type="common">Tomato</name>
    <name type="synonym">Lycopersicon esculentum</name>
    <dbReference type="NCBI Taxonomy" id="4081"/>
    <lineage>
        <taxon>Eukaryota</taxon>
        <taxon>Viridiplantae</taxon>
        <taxon>Streptophyta</taxon>
        <taxon>Embryophyta</taxon>
        <taxon>Tracheophyta</taxon>
        <taxon>Spermatophyta</taxon>
        <taxon>Magnoliopsida</taxon>
        <taxon>eudicotyledons</taxon>
        <taxon>Gunneridae</taxon>
        <taxon>Pentapetalae</taxon>
        <taxon>asterids</taxon>
        <taxon>lamiids</taxon>
        <taxon>Solanales</taxon>
        <taxon>Solanaceae</taxon>
        <taxon>Solanoideae</taxon>
        <taxon>Solaneae</taxon>
        <taxon>Solanum</taxon>
        <taxon>Solanum subgen. Lycopersicon</taxon>
    </lineage>
</organism>